<dbReference type="AlphaFoldDB" id="A0A9W6D3V1"/>
<protein>
    <submittedName>
        <fullName evidence="1">Uncharacterized protein</fullName>
    </submittedName>
</protein>
<dbReference type="Proteomes" id="UP001144372">
    <property type="component" value="Unassembled WGS sequence"/>
</dbReference>
<evidence type="ECO:0000313" key="2">
    <source>
        <dbReference type="Proteomes" id="UP001144372"/>
    </source>
</evidence>
<accession>A0A9W6D3V1</accession>
<comment type="caution">
    <text evidence="1">The sequence shown here is derived from an EMBL/GenBank/DDBJ whole genome shotgun (WGS) entry which is preliminary data.</text>
</comment>
<gene>
    <name evidence="1" type="ORF">DAMNIGENAA_15060</name>
</gene>
<dbReference type="EMBL" id="BSDR01000001">
    <property type="protein sequence ID" value="GLI34073.1"/>
    <property type="molecule type" value="Genomic_DNA"/>
</dbReference>
<keyword evidence="2" id="KW-1185">Reference proteome</keyword>
<evidence type="ECO:0000313" key="1">
    <source>
        <dbReference type="EMBL" id="GLI34073.1"/>
    </source>
</evidence>
<organism evidence="1 2">
    <name type="scientific">Desulforhabdus amnigena</name>
    <dbReference type="NCBI Taxonomy" id="40218"/>
    <lineage>
        <taxon>Bacteria</taxon>
        <taxon>Pseudomonadati</taxon>
        <taxon>Thermodesulfobacteriota</taxon>
        <taxon>Syntrophobacteria</taxon>
        <taxon>Syntrophobacterales</taxon>
        <taxon>Syntrophobacteraceae</taxon>
        <taxon>Desulforhabdus</taxon>
    </lineage>
</organism>
<name>A0A9W6D3V1_9BACT</name>
<reference evidence="1" key="1">
    <citation type="submission" date="2022-12" db="EMBL/GenBank/DDBJ databases">
        <title>Reference genome sequencing for broad-spectrum identification of bacterial and archaeal isolates by mass spectrometry.</title>
        <authorList>
            <person name="Sekiguchi Y."/>
            <person name="Tourlousse D.M."/>
        </authorList>
    </citation>
    <scope>NUCLEOTIDE SEQUENCE</scope>
    <source>
        <strain evidence="1">ASRB1</strain>
    </source>
</reference>
<sequence>MLVNPDHLLRTYPETTCGLCDTPLEGGIFRQHPKVAKIQTMDFPTVELREHTKFNSLLEWQKWELRGGGKWNPAVRIWFKLSKDS</sequence>
<proteinExistence type="predicted"/>